<protein>
    <submittedName>
        <fullName evidence="1">Uncharacterized protein</fullName>
    </submittedName>
</protein>
<evidence type="ECO:0000313" key="1">
    <source>
        <dbReference type="EMBL" id="RHC88595.1"/>
    </source>
</evidence>
<gene>
    <name evidence="1" type="ORF">DW828_04405</name>
</gene>
<proteinExistence type="predicted"/>
<dbReference type="InterPro" id="IPR017853">
    <property type="entry name" value="GH"/>
</dbReference>
<name>A0A3R6BME4_9BACT</name>
<organism evidence="1 2">
    <name type="scientific">Parabacteroides merdae</name>
    <dbReference type="NCBI Taxonomy" id="46503"/>
    <lineage>
        <taxon>Bacteria</taxon>
        <taxon>Pseudomonadati</taxon>
        <taxon>Bacteroidota</taxon>
        <taxon>Bacteroidia</taxon>
        <taxon>Bacteroidales</taxon>
        <taxon>Tannerellaceae</taxon>
        <taxon>Parabacteroides</taxon>
    </lineage>
</organism>
<evidence type="ECO:0000313" key="2">
    <source>
        <dbReference type="Proteomes" id="UP000286260"/>
    </source>
</evidence>
<dbReference type="SUPFAM" id="SSF51445">
    <property type="entry name" value="(Trans)glycosidases"/>
    <property type="match status" value="1"/>
</dbReference>
<accession>A0A3R6BME4</accession>
<dbReference type="Gene3D" id="3.20.20.80">
    <property type="entry name" value="Glycosidases"/>
    <property type="match status" value="1"/>
</dbReference>
<dbReference type="Proteomes" id="UP000286260">
    <property type="component" value="Unassembled WGS sequence"/>
</dbReference>
<reference evidence="1 2" key="1">
    <citation type="submission" date="2018-08" db="EMBL/GenBank/DDBJ databases">
        <title>A genome reference for cultivated species of the human gut microbiota.</title>
        <authorList>
            <person name="Zou Y."/>
            <person name="Xue W."/>
            <person name="Luo G."/>
        </authorList>
    </citation>
    <scope>NUCLEOTIDE SEQUENCE [LARGE SCALE GENOMIC DNA]</scope>
    <source>
        <strain evidence="1 2">AM34-17</strain>
    </source>
</reference>
<dbReference type="EMBL" id="QSII01000004">
    <property type="protein sequence ID" value="RHC88595.1"/>
    <property type="molecule type" value="Genomic_DNA"/>
</dbReference>
<sequence length="585" mass="67759">MVRNKMKDIIRLVLVFFFAISIPCKGEDVPIKGWIILSDNMDNAITTIKAAKGYKINHLQLSHQIIHNLMEVKNESVRNQVRNLTRLAHQEGIGEVLVWDHSFYALDYYPAQFKTGPHGTLNMDNPAFWEWFKQDYRGMLDLIPEIDGLVLTFIETGAYAEKQYSNLLKTNEEKLAAVVDAVADVVINERGKKLYIRTFAYSKEEYANTVGCINHIKNDKVILMMKETPHDFFLTHPNDPFIGKINKPTIVEFDTGNEYNGQGVIANTWPEYVTKRWTDFIKRPNVIGYVARTDRYGTTKLVGSANEILLYALKRSTENPEILPDRIYDEYISTRYGKKALEPVKNAFKKAYDIVLSSMYILGTNAAKHSSMDYDPYSSSYDRHVSGRWLEPPVVFVEHGINKEFHYWKDIINHIAPARFKTKDSRLGLEARYVIDQNWVTPVELMDSLYLSYIITEKWYGVSLANEALADIERAKDLLTPSDYDDLYRLFKRTALTAQLYEAVSTAYFGFRIYAKGKSYRYENLEEQIRSALNRIDLVTDEMKGMQGEYPLGQWDWLKDAETALSYKNKILTGWKEYNNVKFTQ</sequence>
<dbReference type="AlphaFoldDB" id="A0A3R6BME4"/>
<comment type="caution">
    <text evidence="1">The sequence shown here is derived from an EMBL/GenBank/DDBJ whole genome shotgun (WGS) entry which is preliminary data.</text>
</comment>